<dbReference type="STRING" id="313368.SAMN04488012_11241"/>
<evidence type="ECO:0000313" key="2">
    <source>
        <dbReference type="Proteomes" id="UP000184040"/>
    </source>
</evidence>
<protein>
    <submittedName>
        <fullName evidence="1">Uncharacterized protein</fullName>
    </submittedName>
</protein>
<dbReference type="AlphaFoldDB" id="A0A1M6KKQ1"/>
<evidence type="ECO:0000313" key="1">
    <source>
        <dbReference type="EMBL" id="SHJ59509.1"/>
    </source>
</evidence>
<accession>A0A1M6KKQ1</accession>
<dbReference type="PROSITE" id="PS51257">
    <property type="entry name" value="PROKAR_LIPOPROTEIN"/>
    <property type="match status" value="1"/>
</dbReference>
<proteinExistence type="predicted"/>
<gene>
    <name evidence="1" type="ORF">SAMN04488012_11241</name>
</gene>
<dbReference type="RefSeq" id="WP_073129533.1">
    <property type="nucleotide sequence ID" value="NZ_FQZA01000012.1"/>
</dbReference>
<reference evidence="1 2" key="1">
    <citation type="submission" date="2016-11" db="EMBL/GenBank/DDBJ databases">
        <authorList>
            <person name="Jaros S."/>
            <person name="Januszkiewicz K."/>
            <person name="Wedrychowicz H."/>
        </authorList>
    </citation>
    <scope>NUCLEOTIDE SEQUENCE [LARGE SCALE GENOMIC DNA]</scope>
    <source>
        <strain evidence="1 2">DSM 26892</strain>
    </source>
</reference>
<dbReference type="Proteomes" id="UP000184040">
    <property type="component" value="Unassembled WGS sequence"/>
</dbReference>
<sequence>MQAPRFLVALCLLAGCSIPQLDTPNAAEIARQDYPELRPLSELTAEADARSQAITPGVTDGLRARATSLRARARVLRQSALTPADRERIRSGLARLNAARAEG</sequence>
<organism evidence="1 2">
    <name type="scientific">Palleronia salina</name>
    <dbReference type="NCBI Taxonomy" id="313368"/>
    <lineage>
        <taxon>Bacteria</taxon>
        <taxon>Pseudomonadati</taxon>
        <taxon>Pseudomonadota</taxon>
        <taxon>Alphaproteobacteria</taxon>
        <taxon>Rhodobacterales</taxon>
        <taxon>Roseobacteraceae</taxon>
        <taxon>Palleronia</taxon>
    </lineage>
</organism>
<dbReference type="EMBL" id="FQZA01000012">
    <property type="protein sequence ID" value="SHJ59509.1"/>
    <property type="molecule type" value="Genomic_DNA"/>
</dbReference>
<keyword evidence="2" id="KW-1185">Reference proteome</keyword>
<name>A0A1M6KKQ1_9RHOB</name>